<dbReference type="SUPFAM" id="SSF51126">
    <property type="entry name" value="Pectin lyase-like"/>
    <property type="match status" value="1"/>
</dbReference>
<evidence type="ECO:0000313" key="3">
    <source>
        <dbReference type="Proteomes" id="UP000196878"/>
    </source>
</evidence>
<dbReference type="InterPro" id="IPR013320">
    <property type="entry name" value="ConA-like_dom_sf"/>
</dbReference>
<gene>
    <name evidence="2" type="ORF">CDV49_17290</name>
</gene>
<organism evidence="2 3">
    <name type="scientific">Haematobacter genomosp. 1</name>
    <dbReference type="NCBI Taxonomy" id="366618"/>
    <lineage>
        <taxon>Bacteria</taxon>
        <taxon>Pseudomonadati</taxon>
        <taxon>Pseudomonadota</taxon>
        <taxon>Alphaproteobacteria</taxon>
        <taxon>Rhodobacterales</taxon>
        <taxon>Paracoccaceae</taxon>
        <taxon>Haematobacter</taxon>
    </lineage>
</organism>
<dbReference type="InterPro" id="IPR039448">
    <property type="entry name" value="Beta_helix"/>
</dbReference>
<name>A0A212A7A8_9RHOB</name>
<dbReference type="Gene3D" id="2.160.20.10">
    <property type="entry name" value="Single-stranded right-handed beta-helix, Pectin lyase-like"/>
    <property type="match status" value="1"/>
</dbReference>
<reference evidence="2 3" key="1">
    <citation type="submission" date="2016-12" db="EMBL/GenBank/DDBJ databases">
        <title>Comparison of Traditional DNA-DNA Hybridization with In Silico Genomic Analysis.</title>
        <authorList>
            <person name="Nicholson A.C."/>
            <person name="Humrighouse B.W."/>
            <person name="Graziano J."/>
            <person name="Lasker B."/>
            <person name="Whitney A.M."/>
            <person name="Mcquiston J.R."/>
        </authorList>
    </citation>
    <scope>NUCLEOTIDE SEQUENCE [LARGE SCALE GENOMIC DNA]</scope>
    <source>
        <strain evidence="2 3">H2240</strain>
    </source>
</reference>
<keyword evidence="3" id="KW-1185">Reference proteome</keyword>
<proteinExistence type="predicted"/>
<dbReference type="AlphaFoldDB" id="A0A212A7A8"/>
<dbReference type="Pfam" id="PF13229">
    <property type="entry name" value="Beta_helix"/>
    <property type="match status" value="1"/>
</dbReference>
<dbReference type="EMBL" id="NIPW01000040">
    <property type="protein sequence ID" value="OWJ75321.1"/>
    <property type="molecule type" value="Genomic_DNA"/>
</dbReference>
<sequence length="689" mass="72493">MGVSSPGDYAAFKFPPLPRHDPNSVGHALYFRDVAGATITGNHVSEGKYTLNLFSVSDFTITDNVFERAGADLIQISRNSYNGLIENNVLWDTVAATPDIHPDLIQIYGYDGMTPHDIIIRGNYLYDDPATGLIIAQGIFLSGPQETGFRNILIEDNLVSVRSPNTIYIDGGQENVFILNNSLIAGPEVFKGGVIRLTLKNGFDNSGVTVEGNLASSILDETKSSTIGENYLYKGYKAAAELFQGAGGDWRDFLLRDPDGPAAGFGALDKLAELLAGEGITSPPWDLPGDLPGELLAALRLAGLRDLDLSGNLVLPEKLAQRLDPVTAIAHDPALALPEATIAFGFSADRVDGNRALFSKDAEGTGHGLGAWISGGTLHIAFEDGRTTAMIRHEGIEAGTGHALQIAFGGGIGQVWLDNALIGQVQTGIDWQHNSEALIVGADNSRSTAGTQDALRWAFDGAISDFAVYDRGLSPAELADVLGAEIPVSPGSGAGPALRLAGLRDLDLSGNLVLPEKLAQRLDPVTAIAHDPALALPEATIAFGFSADRVDGNRALFSKDAEGTGHGLGAWISGGTLHIAFEDGRTTAMIRHEGIEAGTGHALQIAFGGGIGQVWLDNALIGQVQTGIDWQQNSEALIVGADNSRSTAGTQDALRWAFDGAISGFAVYDRGLSPAELADVLGAEAHLLL</sequence>
<protein>
    <recommendedName>
        <fullName evidence="1">Right handed beta helix domain-containing protein</fullName>
    </recommendedName>
</protein>
<dbReference type="InterPro" id="IPR011050">
    <property type="entry name" value="Pectin_lyase_fold/virulence"/>
</dbReference>
<dbReference type="Proteomes" id="UP000196878">
    <property type="component" value="Unassembled WGS sequence"/>
</dbReference>
<dbReference type="InterPro" id="IPR012334">
    <property type="entry name" value="Pectin_lyas_fold"/>
</dbReference>
<comment type="caution">
    <text evidence="2">The sequence shown here is derived from an EMBL/GenBank/DDBJ whole genome shotgun (WGS) entry which is preliminary data.</text>
</comment>
<accession>A0A212A7A8</accession>
<dbReference type="SUPFAM" id="SSF49899">
    <property type="entry name" value="Concanavalin A-like lectins/glucanases"/>
    <property type="match status" value="2"/>
</dbReference>
<evidence type="ECO:0000313" key="2">
    <source>
        <dbReference type="EMBL" id="OWJ75321.1"/>
    </source>
</evidence>
<dbReference type="Gene3D" id="2.60.120.200">
    <property type="match status" value="2"/>
</dbReference>
<feature type="domain" description="Right handed beta helix" evidence="1">
    <location>
        <begin position="24"/>
        <end position="182"/>
    </location>
</feature>
<evidence type="ECO:0000259" key="1">
    <source>
        <dbReference type="Pfam" id="PF13229"/>
    </source>
</evidence>